<evidence type="ECO:0000256" key="5">
    <source>
        <dbReference type="ARBA" id="ARBA00022833"/>
    </source>
</evidence>
<keyword evidence="11" id="KW-1185">Reference proteome</keyword>
<evidence type="ECO:0000256" key="9">
    <source>
        <dbReference type="SAM" id="MobiDB-lite"/>
    </source>
</evidence>
<feature type="region of interest" description="Disordered" evidence="9">
    <location>
        <begin position="369"/>
        <end position="390"/>
    </location>
</feature>
<reference evidence="10" key="2">
    <citation type="submission" date="2025-08" db="UniProtKB">
        <authorList>
            <consortium name="Ensembl"/>
        </authorList>
    </citation>
    <scope>IDENTIFICATION</scope>
</reference>
<dbReference type="Ensembl" id="ENSHHUT00000046018.1">
    <property type="protein sequence ID" value="ENSHHUP00000044370.1"/>
    <property type="gene ID" value="ENSHHUG00000027167.1"/>
</dbReference>
<evidence type="ECO:0000313" key="11">
    <source>
        <dbReference type="Proteomes" id="UP000314982"/>
    </source>
</evidence>
<evidence type="ECO:0000256" key="2">
    <source>
        <dbReference type="ARBA" id="ARBA00022723"/>
    </source>
</evidence>
<evidence type="ECO:0000256" key="6">
    <source>
        <dbReference type="ARBA" id="ARBA00023015"/>
    </source>
</evidence>
<keyword evidence="3" id="KW-0677">Repeat</keyword>
<comment type="subcellular location">
    <subcellularLocation>
        <location evidence="1">Nucleus</location>
    </subcellularLocation>
</comment>
<feature type="region of interest" description="Disordered" evidence="9">
    <location>
        <begin position="1"/>
        <end position="59"/>
    </location>
</feature>
<dbReference type="GO" id="GO:0044666">
    <property type="term" value="C:MLL3/4 complex"/>
    <property type="evidence" value="ECO:0007669"/>
    <property type="project" value="TreeGrafter"/>
</dbReference>
<dbReference type="Proteomes" id="UP000314982">
    <property type="component" value="Unassembled WGS sequence"/>
</dbReference>
<dbReference type="PANTHER" id="PTHR45888">
    <property type="entry name" value="HL01030P-RELATED"/>
    <property type="match status" value="1"/>
</dbReference>
<evidence type="ECO:0000256" key="3">
    <source>
        <dbReference type="ARBA" id="ARBA00022737"/>
    </source>
</evidence>
<keyword evidence="2" id="KW-0479">Metal-binding</keyword>
<dbReference type="GeneTree" id="ENSGT00940000155281"/>
<reference evidence="11" key="1">
    <citation type="submission" date="2018-06" db="EMBL/GenBank/DDBJ databases">
        <title>Genome assembly of Danube salmon.</title>
        <authorList>
            <person name="Macqueen D.J."/>
            <person name="Gundappa M.K."/>
        </authorList>
    </citation>
    <scope>NUCLEOTIDE SEQUENCE [LARGE SCALE GENOMIC DNA]</scope>
</reference>
<accession>A0A4W5N479</accession>
<keyword evidence="4" id="KW-0863">Zinc-finger</keyword>
<keyword evidence="5" id="KW-0862">Zinc</keyword>
<keyword evidence="8" id="KW-0539">Nucleus</keyword>
<dbReference type="GO" id="GO:0003713">
    <property type="term" value="F:transcription coactivator activity"/>
    <property type="evidence" value="ECO:0007669"/>
    <property type="project" value="TreeGrafter"/>
</dbReference>
<dbReference type="PANTHER" id="PTHR45888:SF1">
    <property type="entry name" value="HISTONE-LYSINE N-METHYLTRANSFERASE 2C"/>
    <property type="match status" value="1"/>
</dbReference>
<protein>
    <submittedName>
        <fullName evidence="10">Uncharacterized protein</fullName>
    </submittedName>
</protein>
<proteinExistence type="predicted"/>
<keyword evidence="6" id="KW-0805">Transcription regulation</keyword>
<sequence>MVRQRSRTGQGIAKRSLSRKDSTGSLPENPMCKEEGWNETESTPVEETPPVPECQEKVKKRYRKKKTKLEEEFPSYLQEAFFGKGLLDKSKQSRQAGLVTTGLCEELLDKCKQSSQAGLVTTGLCEENPGAHAETKPPSASFLNPSSDPLLSATSTTTPTSSKAGLPNTEDPLVDLSEVLSTDADLLGMLSDDLVKSGHNSAGLDMDPIPDDPTGPCQGSAGRGPRALQEEPLDVILSPELDKMVADGAILSKLYKIPELEGKDVEDLFTAVLSPSTSQPPQLPHSQPVHPGHRAMALPNPGDHGMFPRMPMMNGMIGPNPHFPPTPMMPGSTGPCGLGNFSPIHRMPFPDKIRDKKFSQMGGDVVGSWSAPSSVPIPPPEGETDTMSNAQRSTLKWEKEETLGEMATVAPVLYTNVNFPNLLEEFPEWAMRVKQIAKLWRKASSQDRAPYVVSFCLFYQVS</sequence>
<dbReference type="FunFam" id="1.10.30.10:FF:000009">
    <property type="entry name" value="Histone-lysine N-methyltransferase"/>
    <property type="match status" value="1"/>
</dbReference>
<dbReference type="GO" id="GO:0008270">
    <property type="term" value="F:zinc ion binding"/>
    <property type="evidence" value="ECO:0007669"/>
    <property type="project" value="UniProtKB-KW"/>
</dbReference>
<evidence type="ECO:0000256" key="4">
    <source>
        <dbReference type="ARBA" id="ARBA00022771"/>
    </source>
</evidence>
<organism evidence="10 11">
    <name type="scientific">Hucho hucho</name>
    <name type="common">huchen</name>
    <dbReference type="NCBI Taxonomy" id="62062"/>
    <lineage>
        <taxon>Eukaryota</taxon>
        <taxon>Metazoa</taxon>
        <taxon>Chordata</taxon>
        <taxon>Craniata</taxon>
        <taxon>Vertebrata</taxon>
        <taxon>Euteleostomi</taxon>
        <taxon>Actinopterygii</taxon>
        <taxon>Neopterygii</taxon>
        <taxon>Teleostei</taxon>
        <taxon>Protacanthopterygii</taxon>
        <taxon>Salmoniformes</taxon>
        <taxon>Salmonidae</taxon>
        <taxon>Salmoninae</taxon>
        <taxon>Hucho</taxon>
    </lineage>
</organism>
<name>A0A4W5N479_9TELE</name>
<dbReference type="AlphaFoldDB" id="A0A4W5N479"/>
<evidence type="ECO:0000313" key="10">
    <source>
        <dbReference type="Ensembl" id="ENSHHUP00000044370.1"/>
    </source>
</evidence>
<evidence type="ECO:0000256" key="8">
    <source>
        <dbReference type="ARBA" id="ARBA00023242"/>
    </source>
</evidence>
<feature type="compositionally biased region" description="Low complexity" evidence="9">
    <location>
        <begin position="145"/>
        <end position="162"/>
    </location>
</feature>
<keyword evidence="7" id="KW-0804">Transcription</keyword>
<dbReference type="GO" id="GO:0042800">
    <property type="term" value="F:histone H3K4 methyltransferase activity"/>
    <property type="evidence" value="ECO:0007669"/>
    <property type="project" value="TreeGrafter"/>
</dbReference>
<feature type="region of interest" description="Disordered" evidence="9">
    <location>
        <begin position="129"/>
        <end position="171"/>
    </location>
</feature>
<dbReference type="Gene3D" id="1.10.30.10">
    <property type="entry name" value="High mobility group box domain"/>
    <property type="match status" value="1"/>
</dbReference>
<dbReference type="InterPro" id="IPR036910">
    <property type="entry name" value="HMG_box_dom_sf"/>
</dbReference>
<evidence type="ECO:0000256" key="7">
    <source>
        <dbReference type="ARBA" id="ARBA00023163"/>
    </source>
</evidence>
<dbReference type="STRING" id="62062.ENSHHUP00000044370"/>
<evidence type="ECO:0000256" key="1">
    <source>
        <dbReference type="ARBA" id="ARBA00004123"/>
    </source>
</evidence>
<dbReference type="GO" id="GO:0045944">
    <property type="term" value="P:positive regulation of transcription by RNA polymerase II"/>
    <property type="evidence" value="ECO:0007669"/>
    <property type="project" value="TreeGrafter"/>
</dbReference>
<reference evidence="10" key="3">
    <citation type="submission" date="2025-09" db="UniProtKB">
        <authorList>
            <consortium name="Ensembl"/>
        </authorList>
    </citation>
    <scope>IDENTIFICATION</scope>
</reference>